<dbReference type="Proteomes" id="UP000001017">
    <property type="component" value="Chromosome"/>
</dbReference>
<keyword evidence="6" id="KW-0411">Iron-sulfur</keyword>
<dbReference type="eggNOG" id="arCOG00905">
    <property type="taxonomic scope" value="Archaea"/>
</dbReference>
<dbReference type="CDD" id="cd10031">
    <property type="entry name" value="UDG-F5_TTUDGB_like"/>
    <property type="match status" value="1"/>
</dbReference>
<gene>
    <name evidence="11" type="ORF">TVG0863458</name>
</gene>
<dbReference type="SUPFAM" id="SSF52141">
    <property type="entry name" value="Uracil-DNA glycosylase-like"/>
    <property type="match status" value="1"/>
</dbReference>
<feature type="domain" description="Uracil-DNA glycosylase-like" evidence="10">
    <location>
        <begin position="49"/>
        <end position="218"/>
    </location>
</feature>
<dbReference type="PANTHER" id="PTHR33693:SF3">
    <property type="entry name" value="TYPE-5 URACIL-DNA GLYCOSYLASE"/>
    <property type="match status" value="1"/>
</dbReference>
<dbReference type="SMART" id="SM00987">
    <property type="entry name" value="UreE_C"/>
    <property type="match status" value="1"/>
</dbReference>
<dbReference type="GO" id="GO:0006284">
    <property type="term" value="P:base-excision repair"/>
    <property type="evidence" value="ECO:0007669"/>
    <property type="project" value="InterPro"/>
</dbReference>
<dbReference type="InterPro" id="IPR005122">
    <property type="entry name" value="Uracil-DNA_glycosylase-like"/>
</dbReference>
<accession>Q97AG9</accession>
<comment type="similarity">
    <text evidence="8">Belongs to the uracil-DNA glycosylase (UDG) superfamily. Type 5 (UDGb) family.</text>
</comment>
<evidence type="ECO:0000256" key="3">
    <source>
        <dbReference type="ARBA" id="ARBA00022763"/>
    </source>
</evidence>
<dbReference type="OrthoDB" id="8612at2157"/>
<evidence type="ECO:0000256" key="1">
    <source>
        <dbReference type="ARBA" id="ARBA00022485"/>
    </source>
</evidence>
<evidence type="ECO:0000256" key="7">
    <source>
        <dbReference type="ARBA" id="ARBA00023204"/>
    </source>
</evidence>
<dbReference type="InterPro" id="IPR036895">
    <property type="entry name" value="Uracil-DNA_glycosylase-like_sf"/>
</dbReference>
<evidence type="ECO:0000256" key="5">
    <source>
        <dbReference type="ARBA" id="ARBA00023004"/>
    </source>
</evidence>
<keyword evidence="1" id="KW-0004">4Fe-4S</keyword>
<dbReference type="PhylomeDB" id="Q97AG9"/>
<evidence type="ECO:0000313" key="12">
    <source>
        <dbReference type="Proteomes" id="UP000001017"/>
    </source>
</evidence>
<dbReference type="HOGENOM" id="CLU_083279_0_0_2"/>
<evidence type="ECO:0000256" key="9">
    <source>
        <dbReference type="ARBA" id="ARBA00023887"/>
    </source>
</evidence>
<dbReference type="GO" id="GO:0033958">
    <property type="term" value="F:DNA-deoxyinosine glycosylase activity"/>
    <property type="evidence" value="ECO:0007669"/>
    <property type="project" value="InterPro"/>
</dbReference>
<evidence type="ECO:0000256" key="8">
    <source>
        <dbReference type="ARBA" id="ARBA00023779"/>
    </source>
</evidence>
<keyword evidence="12" id="KW-1185">Reference proteome</keyword>
<dbReference type="GeneID" id="1441933"/>
<dbReference type="Pfam" id="PF03167">
    <property type="entry name" value="UDG"/>
    <property type="match status" value="1"/>
</dbReference>
<reference evidence="11 12" key="2">
    <citation type="journal article" date="2000" name="Proc. Natl. Acad. Sci. U.S.A.">
        <title>Archaeal adaptation to higher temperatures revealed by genomic sequence of Thermoplasma volcanium.</title>
        <authorList>
            <person name="Kawashima T."/>
            <person name="Amano N."/>
            <person name="Koike H."/>
            <person name="Makino S."/>
            <person name="Higuchi S."/>
            <person name="Kawashima-Ohya Y."/>
            <person name="Watanabe K."/>
            <person name="Yamazaki M."/>
            <person name="Kanehori K."/>
            <person name="Kawamoto T."/>
            <person name="Nunoshiba T."/>
            <person name="Yamamoto Y."/>
            <person name="Aramaki H."/>
            <person name="Makino K."/>
            <person name="Suzuki M."/>
        </authorList>
    </citation>
    <scope>NUCLEOTIDE SEQUENCE [LARGE SCALE GENOMIC DNA]</scope>
    <source>
        <strain evidence="12">ATCC 51530 / DSM 4299 / JCM 9571 / NBRC 15438 / GSS1</strain>
    </source>
</reference>
<dbReference type="EMBL" id="BA000011">
    <property type="protein sequence ID" value="BAB59983.1"/>
    <property type="molecule type" value="Genomic_DNA"/>
</dbReference>
<name>Q97AG9_THEVO</name>
<dbReference type="AlphaFoldDB" id="Q97AG9"/>
<reference evidence="11 12" key="1">
    <citation type="journal article" date="1999" name="Proc. Jpn. Acad.">
        <title>Determination of the complete genomic DNA sequence of Thermoplasma volvanium GSS1.</title>
        <authorList>
            <person name="Kawashima T."/>
            <person name="Yamamoto Y."/>
            <person name="Aramaki H."/>
            <person name="Nunoshiba T."/>
            <person name="Kawamoto T."/>
            <person name="Watanabe K."/>
            <person name="Yamazaki M."/>
            <person name="Kanehori K."/>
            <person name="Amano N."/>
            <person name="Ohya Y."/>
            <person name="Makino K."/>
            <person name="Suzuki M."/>
        </authorList>
    </citation>
    <scope>NUCLEOTIDE SEQUENCE [LARGE SCALE GENOMIC DNA]</scope>
    <source>
        <strain evidence="12">ATCC 51530 / DSM 4299 / JCM 9571 / NBRC 15438 / GSS1</strain>
    </source>
</reference>
<dbReference type="GO" id="GO:0004844">
    <property type="term" value="F:uracil DNA N-glycosylase activity"/>
    <property type="evidence" value="ECO:0007669"/>
    <property type="project" value="InterPro"/>
</dbReference>
<dbReference type="PANTHER" id="PTHR33693">
    <property type="entry name" value="TYPE-5 URACIL-DNA GLYCOSYLASE"/>
    <property type="match status" value="1"/>
</dbReference>
<dbReference type="Gene3D" id="3.40.470.10">
    <property type="entry name" value="Uracil-DNA glycosylase-like domain"/>
    <property type="match status" value="1"/>
</dbReference>
<proteinExistence type="inferred from homology"/>
<dbReference type="InterPro" id="IPR044147">
    <property type="entry name" value="UdgB-like"/>
</dbReference>
<protein>
    <recommendedName>
        <fullName evidence="9">Type-5 uracil-DNA glycosylase</fullName>
    </recommendedName>
</protein>
<dbReference type="GO" id="GO:0051539">
    <property type="term" value="F:4 iron, 4 sulfur cluster binding"/>
    <property type="evidence" value="ECO:0007669"/>
    <property type="project" value="UniProtKB-KW"/>
</dbReference>
<keyword evidence="7" id="KW-0234">DNA repair</keyword>
<evidence type="ECO:0000259" key="10">
    <source>
        <dbReference type="SMART" id="SM00986"/>
    </source>
</evidence>
<keyword evidence="5" id="KW-0408">Iron</keyword>
<evidence type="ECO:0000256" key="2">
    <source>
        <dbReference type="ARBA" id="ARBA00022723"/>
    </source>
</evidence>
<dbReference type="SMART" id="SM00986">
    <property type="entry name" value="UDG"/>
    <property type="match status" value="1"/>
</dbReference>
<dbReference type="RefSeq" id="WP_010917085.1">
    <property type="nucleotide sequence ID" value="NC_002689.2"/>
</dbReference>
<dbReference type="KEGG" id="tvo:TVG0863458"/>
<dbReference type="InterPro" id="IPR051536">
    <property type="entry name" value="UDG_Type-4/5"/>
</dbReference>
<organism evidence="11 12">
    <name type="scientific">Thermoplasma volcanium (strain ATCC 51530 / DSM 4299 / JCM 9571 / NBRC 15438 / GSS1)</name>
    <dbReference type="NCBI Taxonomy" id="273116"/>
    <lineage>
        <taxon>Archaea</taxon>
        <taxon>Methanobacteriati</taxon>
        <taxon>Thermoplasmatota</taxon>
        <taxon>Thermoplasmata</taxon>
        <taxon>Thermoplasmatales</taxon>
        <taxon>Thermoplasmataceae</taxon>
        <taxon>Thermoplasma</taxon>
    </lineage>
</organism>
<evidence type="ECO:0000256" key="4">
    <source>
        <dbReference type="ARBA" id="ARBA00022801"/>
    </source>
</evidence>
<evidence type="ECO:0000313" key="11">
    <source>
        <dbReference type="EMBL" id="BAB59983.1"/>
    </source>
</evidence>
<evidence type="ECO:0000256" key="6">
    <source>
        <dbReference type="ARBA" id="ARBA00023014"/>
    </source>
</evidence>
<keyword evidence="2" id="KW-0479">Metal-binding</keyword>
<dbReference type="PaxDb" id="273116-14325058"/>
<keyword evidence="4" id="KW-0378">Hydrolase</keyword>
<dbReference type="STRING" id="273116.gene:9381633"/>
<dbReference type="GO" id="GO:0046872">
    <property type="term" value="F:metal ion binding"/>
    <property type="evidence" value="ECO:0007669"/>
    <property type="project" value="UniProtKB-KW"/>
</dbReference>
<sequence length="227" mass="25209">MEDVWKDISEMNSDLIGCEKCPRLVTFRKEVAKRDKKFRGQEYWSRPVPGYGDISGRLLIVGLAPAATGGNRTGRVFTGDKSSDFLVSCLFEAGITNQPTSVSRGDGLVYIDSYITAAVKCVPPDNKPTMDEIKNCMPYLIFEVKQMKNLKVVLALGKIAFDSVLDVLRSFGTNTKGMKFVHGNVYDTGTFKLVPSYHPSPRNVNTGKLKREDFVSLLQKVKALISE</sequence>
<keyword evidence="3" id="KW-0227">DNA damage</keyword>